<dbReference type="RefSeq" id="WP_267664504.1">
    <property type="nucleotide sequence ID" value="NZ_JAODIX010000039.1"/>
</dbReference>
<proteinExistence type="predicted"/>
<dbReference type="Pfam" id="PF09999">
    <property type="entry name" value="DUF2240"/>
    <property type="match status" value="1"/>
</dbReference>
<evidence type="ECO:0000313" key="3">
    <source>
        <dbReference type="Proteomes" id="UP001596390"/>
    </source>
</evidence>
<protein>
    <submittedName>
        <fullName evidence="2">DUF2240 family protein</fullName>
    </submittedName>
</protein>
<reference evidence="2 3" key="1">
    <citation type="journal article" date="2019" name="Int. J. Syst. Evol. Microbiol.">
        <title>The Global Catalogue of Microorganisms (GCM) 10K type strain sequencing project: providing services to taxonomists for standard genome sequencing and annotation.</title>
        <authorList>
            <consortium name="The Broad Institute Genomics Platform"/>
            <consortium name="The Broad Institute Genome Sequencing Center for Infectious Disease"/>
            <person name="Wu L."/>
            <person name="Ma J."/>
        </authorList>
    </citation>
    <scope>NUCLEOTIDE SEQUENCE [LARGE SCALE GENOMIC DNA]</scope>
    <source>
        <strain evidence="2 3">Q85</strain>
    </source>
</reference>
<sequence>MSLEVAVAVPFKHRAKERLGEGEFVVALSLDRDWFSPDQAKRLVDVAVGRGLVDEEDGDLVPRFDPDEVFVPEGFTPDESILREQSTFETALDAIVAAGVEKQRAVAAINERQRALAVTIEAAAVLVAKEHGAAVDRLAADVRGELAAAGDATDDGDEAGGADAADAAGDA</sequence>
<keyword evidence="3" id="KW-1185">Reference proteome</keyword>
<organism evidence="2 3">
    <name type="scientific">Halorubrum yunnanense</name>
    <dbReference type="NCBI Taxonomy" id="1526162"/>
    <lineage>
        <taxon>Archaea</taxon>
        <taxon>Methanobacteriati</taxon>
        <taxon>Methanobacteriota</taxon>
        <taxon>Stenosarchaea group</taxon>
        <taxon>Halobacteria</taxon>
        <taxon>Halobacteriales</taxon>
        <taxon>Haloferacaceae</taxon>
        <taxon>Halorubrum</taxon>
    </lineage>
</organism>
<accession>A0ABD5YD69</accession>
<gene>
    <name evidence="2" type="ORF">ACFQMK_10390</name>
</gene>
<feature type="compositionally biased region" description="Low complexity" evidence="1">
    <location>
        <begin position="161"/>
        <end position="171"/>
    </location>
</feature>
<comment type="caution">
    <text evidence="2">The sequence shown here is derived from an EMBL/GenBank/DDBJ whole genome shotgun (WGS) entry which is preliminary data.</text>
</comment>
<name>A0ABD5YD69_9EURY</name>
<dbReference type="AlphaFoldDB" id="A0ABD5YD69"/>
<evidence type="ECO:0000313" key="2">
    <source>
        <dbReference type="EMBL" id="MFC7187289.1"/>
    </source>
</evidence>
<dbReference type="InterPro" id="IPR018716">
    <property type="entry name" value="DUF2240"/>
</dbReference>
<evidence type="ECO:0000256" key="1">
    <source>
        <dbReference type="SAM" id="MobiDB-lite"/>
    </source>
</evidence>
<feature type="region of interest" description="Disordered" evidence="1">
    <location>
        <begin position="149"/>
        <end position="171"/>
    </location>
</feature>
<dbReference type="EMBL" id="JBHSZZ010000039">
    <property type="protein sequence ID" value="MFC7187289.1"/>
    <property type="molecule type" value="Genomic_DNA"/>
</dbReference>
<dbReference type="Proteomes" id="UP001596390">
    <property type="component" value="Unassembled WGS sequence"/>
</dbReference>